<evidence type="ECO:0000313" key="2">
    <source>
        <dbReference type="EMBL" id="JAC79696.1"/>
    </source>
</evidence>
<name>A0A061SAH0_9CHLO</name>
<feature type="compositionally biased region" description="Polar residues" evidence="1">
    <location>
        <begin position="105"/>
        <end position="119"/>
    </location>
</feature>
<dbReference type="EMBL" id="GBEZ01005545">
    <property type="protein sequence ID" value="JAC79776.1"/>
    <property type="molecule type" value="Transcribed_RNA"/>
</dbReference>
<evidence type="ECO:0000313" key="3">
    <source>
        <dbReference type="EMBL" id="JAC79776.1"/>
    </source>
</evidence>
<reference evidence="3" key="1">
    <citation type="submission" date="2014-05" db="EMBL/GenBank/DDBJ databases">
        <title>The transcriptome of the halophilic microalga Tetraselmis sp. GSL018 isolated from the Great Salt Lake, Utah.</title>
        <authorList>
            <person name="Jinkerson R.E."/>
            <person name="D'Adamo S."/>
            <person name="Posewitz M.C."/>
        </authorList>
    </citation>
    <scope>NUCLEOTIDE SEQUENCE</scope>
    <source>
        <strain evidence="3">GSL018</strain>
    </source>
</reference>
<evidence type="ECO:0000256" key="1">
    <source>
        <dbReference type="SAM" id="MobiDB-lite"/>
    </source>
</evidence>
<dbReference type="InterPro" id="IPR055304">
    <property type="entry name" value="CHCHD2/10-like"/>
</dbReference>
<dbReference type="SUPFAM" id="SSF47072">
    <property type="entry name" value="Cysteine alpha-hairpin motif"/>
    <property type="match status" value="1"/>
</dbReference>
<dbReference type="PROSITE" id="PS51808">
    <property type="entry name" value="CHCH"/>
    <property type="match status" value="1"/>
</dbReference>
<evidence type="ECO:0008006" key="4">
    <source>
        <dbReference type="Google" id="ProtNLM"/>
    </source>
</evidence>
<gene>
    <name evidence="3" type="ORF">TSPGSL018_11856</name>
    <name evidence="2" type="ORF">TSPGSL018_12051</name>
</gene>
<feature type="region of interest" description="Disordered" evidence="1">
    <location>
        <begin position="96"/>
        <end position="125"/>
    </location>
</feature>
<dbReference type="AlphaFoldDB" id="A0A061SAH0"/>
<dbReference type="PANTHER" id="PTHR13523">
    <property type="entry name" value="COILED-COIL-HELIX-COILED-COIL-HELIX DOMAIN CONTAINING 2/NUR77"/>
    <property type="match status" value="1"/>
</dbReference>
<dbReference type="InterPro" id="IPR009069">
    <property type="entry name" value="Cys_alpha_HP_mot_SF"/>
</dbReference>
<sequence>MPRRSSARTAPAPRPAASSPSAPPSAPRNYGTASSQPDRGHSSYAAPPPAYSAPAPPPANGGSSGGSMLGNMVGMVGQGMALGTGSAIAHRAVDSLWGSGGSSSAPSQATEQQVAQAMPSTDGPCGDQAKAFSDCMSQNYGEMAACQQYFDAMQACKRAFA</sequence>
<dbReference type="EMBL" id="GBEZ01005633">
    <property type="protein sequence ID" value="JAC79696.1"/>
    <property type="molecule type" value="Transcribed_RNA"/>
</dbReference>
<accession>A0A061SAH0</accession>
<feature type="region of interest" description="Disordered" evidence="1">
    <location>
        <begin position="1"/>
        <end position="73"/>
    </location>
</feature>
<dbReference type="GO" id="GO:0005634">
    <property type="term" value="C:nucleus"/>
    <property type="evidence" value="ECO:0007669"/>
    <property type="project" value="TreeGrafter"/>
</dbReference>
<dbReference type="GO" id="GO:0005739">
    <property type="term" value="C:mitochondrion"/>
    <property type="evidence" value="ECO:0007669"/>
    <property type="project" value="TreeGrafter"/>
</dbReference>
<dbReference type="PANTHER" id="PTHR13523:SF2">
    <property type="entry name" value="COILED-COIL-HELIX-COILED-COIL-HELIX DOMAIN CONTAINING 2, ISOFORM A-RELATED"/>
    <property type="match status" value="1"/>
</dbReference>
<proteinExistence type="predicted"/>
<protein>
    <recommendedName>
        <fullName evidence="4">CHCH domain-containing protein</fullName>
    </recommendedName>
</protein>
<feature type="compositionally biased region" description="Low complexity" evidence="1">
    <location>
        <begin position="7"/>
        <end position="20"/>
    </location>
</feature>
<feature type="compositionally biased region" description="Pro residues" evidence="1">
    <location>
        <begin position="46"/>
        <end position="59"/>
    </location>
</feature>
<dbReference type="GO" id="GO:0007005">
    <property type="term" value="P:mitochondrion organization"/>
    <property type="evidence" value="ECO:0007669"/>
    <property type="project" value="InterPro"/>
</dbReference>
<organism evidence="3">
    <name type="scientific">Tetraselmis sp. GSL018</name>
    <dbReference type="NCBI Taxonomy" id="582737"/>
    <lineage>
        <taxon>Eukaryota</taxon>
        <taxon>Viridiplantae</taxon>
        <taxon>Chlorophyta</taxon>
        <taxon>core chlorophytes</taxon>
        <taxon>Chlorodendrophyceae</taxon>
        <taxon>Chlorodendrales</taxon>
        <taxon>Chlorodendraceae</taxon>
        <taxon>Tetraselmis</taxon>
    </lineage>
</organism>